<comment type="similarity">
    <text evidence="1 2">Belongs to the UPF0301 (AlgH) family.</text>
</comment>
<gene>
    <name evidence="3" type="ORF">GCM10007420_11500</name>
</gene>
<dbReference type="Pfam" id="PF02622">
    <property type="entry name" value="DUF179"/>
    <property type="match status" value="1"/>
</dbReference>
<comment type="caution">
    <text evidence="3">The sequence shown here is derived from an EMBL/GenBank/DDBJ whole genome shotgun (WGS) entry which is preliminary data.</text>
</comment>
<reference evidence="4" key="1">
    <citation type="journal article" date="2019" name="Int. J. Syst. Evol. Microbiol.">
        <title>The Global Catalogue of Microorganisms (GCM) 10K type strain sequencing project: providing services to taxonomists for standard genome sequencing and annotation.</title>
        <authorList>
            <consortium name="The Broad Institute Genomics Platform"/>
            <consortium name="The Broad Institute Genome Sequencing Center for Infectious Disease"/>
            <person name="Wu L."/>
            <person name="Ma J."/>
        </authorList>
    </citation>
    <scope>NUCLEOTIDE SEQUENCE [LARGE SCALE GENOMIC DNA]</scope>
    <source>
        <strain evidence="4">CGMCC 1.12766</strain>
    </source>
</reference>
<evidence type="ECO:0000256" key="2">
    <source>
        <dbReference type="HAMAP-Rule" id="MF_00758"/>
    </source>
</evidence>
<proteinExistence type="inferred from homology"/>
<sequence>MLLRMEHTPKTFQGPYLKGKILIASPLIGDPRFDRSVVFMCAHGDDHAMGIIVNKPMRLRLPTLFDQLGVKSEIEVADRAVLDGGPVDRDRGFVLHSDDFEHEPATLKISAGLALTATNDVLEAMASPRPPRRSTLALGYAGWEAGQLEDEIAANAWLITEADEDLVFGESHEEKWAAALRKIGVNPEHLTGASGHA</sequence>
<dbReference type="InterPro" id="IPR003774">
    <property type="entry name" value="AlgH-like"/>
</dbReference>
<dbReference type="HAMAP" id="MF_00758">
    <property type="entry name" value="UPF0301"/>
    <property type="match status" value="1"/>
</dbReference>
<accession>A0ABQ1XM59</accession>
<dbReference type="Gene3D" id="3.40.1740.10">
    <property type="entry name" value="VC0467-like"/>
    <property type="match status" value="1"/>
</dbReference>
<dbReference type="SUPFAM" id="SSF143456">
    <property type="entry name" value="VC0467-like"/>
    <property type="match status" value="1"/>
</dbReference>
<dbReference type="Proteomes" id="UP000648722">
    <property type="component" value="Unassembled WGS sequence"/>
</dbReference>
<keyword evidence="4" id="KW-1185">Reference proteome</keyword>
<protein>
    <recommendedName>
        <fullName evidence="2">UPF0301 protein GCM10007420_11500</fullName>
    </recommendedName>
</protein>
<name>A0ABQ1XM59_9PROT</name>
<evidence type="ECO:0000256" key="1">
    <source>
        <dbReference type="ARBA" id="ARBA00009600"/>
    </source>
</evidence>
<evidence type="ECO:0000313" key="4">
    <source>
        <dbReference type="Proteomes" id="UP000648722"/>
    </source>
</evidence>
<evidence type="ECO:0000313" key="3">
    <source>
        <dbReference type="EMBL" id="GGG97495.1"/>
    </source>
</evidence>
<organism evidence="3 4">
    <name type="scientific">Glycocaulis albus</name>
    <dbReference type="NCBI Taxonomy" id="1382801"/>
    <lineage>
        <taxon>Bacteria</taxon>
        <taxon>Pseudomonadati</taxon>
        <taxon>Pseudomonadota</taxon>
        <taxon>Alphaproteobacteria</taxon>
        <taxon>Maricaulales</taxon>
        <taxon>Maricaulaceae</taxon>
        <taxon>Glycocaulis</taxon>
    </lineage>
</organism>
<dbReference type="PANTHER" id="PTHR30327">
    <property type="entry name" value="UNCHARACTERIZED PROTEIN YQGE"/>
    <property type="match status" value="1"/>
</dbReference>
<dbReference type="EMBL" id="BMFS01000004">
    <property type="protein sequence ID" value="GGG97495.1"/>
    <property type="molecule type" value="Genomic_DNA"/>
</dbReference>
<dbReference type="PANTHER" id="PTHR30327:SF1">
    <property type="entry name" value="UPF0301 PROTEIN YQGE"/>
    <property type="match status" value="1"/>
</dbReference>